<proteinExistence type="predicted"/>
<dbReference type="OrthoDB" id="1854109at2759"/>
<evidence type="ECO:0000256" key="1">
    <source>
        <dbReference type="SAM" id="MobiDB-lite"/>
    </source>
</evidence>
<dbReference type="InterPro" id="IPR021099">
    <property type="entry name" value="PORR_domain"/>
</dbReference>
<keyword evidence="4" id="KW-1185">Reference proteome</keyword>
<dbReference type="GO" id="GO:0003723">
    <property type="term" value="F:RNA binding"/>
    <property type="evidence" value="ECO:0007669"/>
    <property type="project" value="InterPro"/>
</dbReference>
<gene>
    <name evidence="3" type="ORF">IFM89_005524</name>
</gene>
<accession>A0A835M720</accession>
<sequence>MMCLVEEEECIKDEQEPLLVNRLAKLLMMTFNHRLNVVKFNELKRYFGFPDDYLIRILPKYPELFRILNFTGKRTCMEIELVKWDSTLAVSVIQSLARERGEVEPCFTCCLPSTWEKSWERFNEFNRSPYISPYVDGRQFVEGSREMEKRSVGLLHELLSLTLWKKASILKLGHFSREFRLPAKLNVFLLRHPGIFYVSNRYQIYTVVLREGYNGSELIDKDPLVLVKKKFGELMQEGRHEYNQRRRALNLEKKKKKGMVIAKSGTKEQRSISQESEEDDRKGKQRDLYNPEERKRFYDVLFEEDSH</sequence>
<dbReference type="PANTHER" id="PTHR31476:SF5">
    <property type="entry name" value="UBIQUITIN CARBOXYL-TERMINAL HYDROLASE FAMILY PROTEIN"/>
    <property type="match status" value="1"/>
</dbReference>
<feature type="compositionally biased region" description="Basic and acidic residues" evidence="1">
    <location>
        <begin position="279"/>
        <end position="291"/>
    </location>
</feature>
<evidence type="ECO:0000313" key="3">
    <source>
        <dbReference type="EMBL" id="KAF9613076.1"/>
    </source>
</evidence>
<reference evidence="3 4" key="1">
    <citation type="submission" date="2020-10" db="EMBL/GenBank/DDBJ databases">
        <title>The Coptis chinensis genome and diversification of protoberbering-type alkaloids.</title>
        <authorList>
            <person name="Wang B."/>
            <person name="Shu S."/>
            <person name="Song C."/>
            <person name="Liu Y."/>
        </authorList>
    </citation>
    <scope>NUCLEOTIDE SEQUENCE [LARGE SCALE GENOMIC DNA]</scope>
    <source>
        <strain evidence="3">HL-2020</strain>
        <tissue evidence="3">Leaf</tissue>
    </source>
</reference>
<dbReference type="AlphaFoldDB" id="A0A835M720"/>
<dbReference type="PANTHER" id="PTHR31476">
    <property type="entry name" value="PROTEIN WHAT'S THIS FACTOR 1 HOMOLOG, CHLOROPLASTIC"/>
    <property type="match status" value="1"/>
</dbReference>
<dbReference type="Pfam" id="PF11955">
    <property type="entry name" value="PORR"/>
    <property type="match status" value="1"/>
</dbReference>
<dbReference type="EMBL" id="JADFTS010000003">
    <property type="protein sequence ID" value="KAF9613076.1"/>
    <property type="molecule type" value="Genomic_DNA"/>
</dbReference>
<feature type="region of interest" description="Disordered" evidence="1">
    <location>
        <begin position="256"/>
        <end position="291"/>
    </location>
</feature>
<comment type="caution">
    <text evidence="3">The sequence shown here is derived from an EMBL/GenBank/DDBJ whole genome shotgun (WGS) entry which is preliminary data.</text>
</comment>
<name>A0A835M720_9MAGN</name>
<evidence type="ECO:0000313" key="4">
    <source>
        <dbReference type="Proteomes" id="UP000631114"/>
    </source>
</evidence>
<dbReference type="InterPro" id="IPR045040">
    <property type="entry name" value="PORR_fam"/>
</dbReference>
<organism evidence="3 4">
    <name type="scientific">Coptis chinensis</name>
    <dbReference type="NCBI Taxonomy" id="261450"/>
    <lineage>
        <taxon>Eukaryota</taxon>
        <taxon>Viridiplantae</taxon>
        <taxon>Streptophyta</taxon>
        <taxon>Embryophyta</taxon>
        <taxon>Tracheophyta</taxon>
        <taxon>Spermatophyta</taxon>
        <taxon>Magnoliopsida</taxon>
        <taxon>Ranunculales</taxon>
        <taxon>Ranunculaceae</taxon>
        <taxon>Coptidoideae</taxon>
        <taxon>Coptis</taxon>
    </lineage>
</organism>
<protein>
    <recommendedName>
        <fullName evidence="2">PORR domain-containing protein</fullName>
    </recommendedName>
</protein>
<feature type="domain" description="PORR" evidence="2">
    <location>
        <begin position="2"/>
        <end position="239"/>
    </location>
</feature>
<evidence type="ECO:0000259" key="2">
    <source>
        <dbReference type="Pfam" id="PF11955"/>
    </source>
</evidence>
<dbReference type="Proteomes" id="UP000631114">
    <property type="component" value="Unassembled WGS sequence"/>
</dbReference>